<dbReference type="InterPro" id="IPR035642">
    <property type="entry name" value="MraZ_N"/>
</dbReference>
<name>A0A975TX72_9RHOB</name>
<organism evidence="10">
    <name type="scientific">Gymnodinialimonas phycosphaerae</name>
    <dbReference type="NCBI Taxonomy" id="2841589"/>
    <lineage>
        <taxon>Bacteria</taxon>
        <taxon>Pseudomonadati</taxon>
        <taxon>Pseudomonadota</taxon>
        <taxon>Alphaproteobacteria</taxon>
        <taxon>Rhodobacterales</taxon>
        <taxon>Paracoccaceae</taxon>
        <taxon>Gymnodinialimonas</taxon>
    </lineage>
</organism>
<dbReference type="Proteomes" id="UP000693972">
    <property type="component" value="Unassembled WGS sequence"/>
</dbReference>
<dbReference type="GO" id="GO:0003700">
    <property type="term" value="F:DNA-binding transcription factor activity"/>
    <property type="evidence" value="ECO:0007669"/>
    <property type="project" value="UniProtKB-UniRule"/>
</dbReference>
<proteinExistence type="inferred from homology"/>
<dbReference type="Pfam" id="PF02381">
    <property type="entry name" value="MraZ"/>
    <property type="match status" value="1"/>
</dbReference>
<keyword evidence="3" id="KW-0677">Repeat</keyword>
<dbReference type="CDD" id="cd16320">
    <property type="entry name" value="MraZ_N"/>
    <property type="match status" value="1"/>
</dbReference>
<reference evidence="10 11" key="1">
    <citation type="submission" date="2021-07" db="EMBL/GenBank/DDBJ databases">
        <title>Karlodiniumbacter phycospheric gen. nov., sp. nov., a phycosphere bacterium isolated from karlodinium veneficum.</title>
        <authorList>
            <person name="Peng Y."/>
            <person name="Jiang L."/>
            <person name="Lee J."/>
        </authorList>
    </citation>
    <scope>NUCLEOTIDE SEQUENCE</scope>
    <source>
        <strain evidence="10 11">N5</strain>
    </source>
</reference>
<keyword evidence="6 7" id="KW-0804">Transcription</keyword>
<gene>
    <name evidence="7" type="primary">mraZ</name>
    <name evidence="9" type="ORF">KUL25_07570</name>
    <name evidence="10" type="ORF">KUL25_07575</name>
</gene>
<keyword evidence="5 7" id="KW-0238">DNA-binding</keyword>
<keyword evidence="2 7" id="KW-0963">Cytoplasm</keyword>
<dbReference type="HAMAP" id="MF_01008">
    <property type="entry name" value="MraZ"/>
    <property type="match status" value="1"/>
</dbReference>
<comment type="similarity">
    <text evidence="7">Belongs to the MraZ family.</text>
</comment>
<dbReference type="InterPro" id="IPR020603">
    <property type="entry name" value="MraZ_dom"/>
</dbReference>
<dbReference type="PANTHER" id="PTHR34701:SF1">
    <property type="entry name" value="TRANSCRIPTIONAL REGULATOR MRAZ"/>
    <property type="match status" value="1"/>
</dbReference>
<evidence type="ECO:0000256" key="5">
    <source>
        <dbReference type="ARBA" id="ARBA00023125"/>
    </source>
</evidence>
<keyword evidence="10" id="KW-0132">Cell division</keyword>
<evidence type="ECO:0000256" key="6">
    <source>
        <dbReference type="ARBA" id="ARBA00023163"/>
    </source>
</evidence>
<dbReference type="GO" id="GO:0005737">
    <property type="term" value="C:cytoplasm"/>
    <property type="evidence" value="ECO:0007669"/>
    <property type="project" value="UniProtKB-UniRule"/>
</dbReference>
<dbReference type="PROSITE" id="PS51740">
    <property type="entry name" value="SPOVT_ABRB"/>
    <property type="match status" value="1"/>
</dbReference>
<dbReference type="InterPro" id="IPR037914">
    <property type="entry name" value="SpoVT-AbrB_sf"/>
</dbReference>
<dbReference type="InterPro" id="IPR038619">
    <property type="entry name" value="MraZ_sf"/>
</dbReference>
<comment type="subunit">
    <text evidence="7">Forms oligomers.</text>
</comment>
<evidence type="ECO:0000256" key="7">
    <source>
        <dbReference type="HAMAP-Rule" id="MF_01008"/>
    </source>
</evidence>
<dbReference type="InterPro" id="IPR003444">
    <property type="entry name" value="MraZ"/>
</dbReference>
<dbReference type="GO" id="GO:0009295">
    <property type="term" value="C:nucleoid"/>
    <property type="evidence" value="ECO:0007669"/>
    <property type="project" value="UniProtKB-SubCell"/>
</dbReference>
<sequence>MDTRFQGTNVCKVDGKGRVSLPAKFRRTLQAQDASCATGDAPRLYVAYGNPMNDFVECLSGNAYDALDRRIQSMPEGEEEREVLEILFYSLCDEVQVDDTGRFVLPAMAREKLALDGEAVFQGKGTKFHILKPADSEASKDKLAAMLAKLSEGKEFFNPVSLANTPKSTPVTDNAE</sequence>
<keyword evidence="11" id="KW-1185">Reference proteome</keyword>
<evidence type="ECO:0000313" key="11">
    <source>
        <dbReference type="Proteomes" id="UP000693972"/>
    </source>
</evidence>
<dbReference type="PANTHER" id="PTHR34701">
    <property type="entry name" value="TRANSCRIPTIONAL REGULATOR MRAZ"/>
    <property type="match status" value="1"/>
</dbReference>
<evidence type="ECO:0000256" key="2">
    <source>
        <dbReference type="ARBA" id="ARBA00022490"/>
    </source>
</evidence>
<dbReference type="GO" id="GO:0051301">
    <property type="term" value="P:cell division"/>
    <property type="evidence" value="ECO:0007669"/>
    <property type="project" value="UniProtKB-KW"/>
</dbReference>
<dbReference type="InterPro" id="IPR007159">
    <property type="entry name" value="SpoVT-AbrB_dom"/>
</dbReference>
<evidence type="ECO:0000256" key="1">
    <source>
        <dbReference type="ARBA" id="ARBA00013860"/>
    </source>
</evidence>
<keyword evidence="10" id="KW-0131">Cell cycle</keyword>
<dbReference type="AlphaFoldDB" id="A0A975TX72"/>
<keyword evidence="4 7" id="KW-0805">Transcription regulation</keyword>
<evidence type="ECO:0000259" key="8">
    <source>
        <dbReference type="PROSITE" id="PS51740"/>
    </source>
</evidence>
<protein>
    <recommendedName>
        <fullName evidence="1 7">Transcriptional regulator MraZ</fullName>
    </recommendedName>
</protein>
<feature type="domain" description="SpoVT-AbrB" evidence="8">
    <location>
        <begin position="8"/>
        <end position="51"/>
    </location>
</feature>
<dbReference type="SUPFAM" id="SSF89447">
    <property type="entry name" value="AbrB/MazE/MraZ-like"/>
    <property type="match status" value="1"/>
</dbReference>
<dbReference type="EMBL" id="JAIMBW010000001">
    <property type="protein sequence ID" value="MBY4892622.1"/>
    <property type="molecule type" value="Genomic_DNA"/>
</dbReference>
<evidence type="ECO:0000256" key="4">
    <source>
        <dbReference type="ARBA" id="ARBA00023015"/>
    </source>
</evidence>
<comment type="subcellular location">
    <subcellularLocation>
        <location evidence="7">Cytoplasm</location>
        <location evidence="7">Nucleoid</location>
    </subcellularLocation>
</comment>
<evidence type="ECO:0000256" key="3">
    <source>
        <dbReference type="ARBA" id="ARBA00022737"/>
    </source>
</evidence>
<dbReference type="EMBL" id="CP078073">
    <property type="protein sequence ID" value="QXL89358.1"/>
    <property type="molecule type" value="Genomic_DNA"/>
</dbReference>
<dbReference type="Gene3D" id="3.40.1550.20">
    <property type="entry name" value="Transcriptional regulator MraZ domain"/>
    <property type="match status" value="1"/>
</dbReference>
<evidence type="ECO:0000313" key="9">
    <source>
        <dbReference type="EMBL" id="MBY4892622.1"/>
    </source>
</evidence>
<dbReference type="GO" id="GO:2000143">
    <property type="term" value="P:negative regulation of DNA-templated transcription initiation"/>
    <property type="evidence" value="ECO:0007669"/>
    <property type="project" value="TreeGrafter"/>
</dbReference>
<dbReference type="GO" id="GO:0000976">
    <property type="term" value="F:transcription cis-regulatory region binding"/>
    <property type="evidence" value="ECO:0007669"/>
    <property type="project" value="TreeGrafter"/>
</dbReference>
<accession>A0A975TX72</accession>
<evidence type="ECO:0000313" key="10">
    <source>
        <dbReference type="EMBL" id="QXL89358.1"/>
    </source>
</evidence>